<keyword evidence="5" id="KW-1133">Transmembrane helix</keyword>
<dbReference type="GO" id="GO:0020037">
    <property type="term" value="F:heme binding"/>
    <property type="evidence" value="ECO:0007669"/>
    <property type="project" value="InterPro"/>
</dbReference>
<dbReference type="OrthoDB" id="9782196at2"/>
<evidence type="ECO:0000256" key="3">
    <source>
        <dbReference type="ARBA" id="ARBA00023004"/>
    </source>
</evidence>
<dbReference type="PROSITE" id="PS51007">
    <property type="entry name" value="CYTC"/>
    <property type="match status" value="1"/>
</dbReference>
<dbReference type="Proteomes" id="UP000239872">
    <property type="component" value="Unassembled WGS sequence"/>
</dbReference>
<keyword evidence="5" id="KW-0472">Membrane</keyword>
<evidence type="ECO:0000313" key="7">
    <source>
        <dbReference type="EMBL" id="PQJ10935.1"/>
    </source>
</evidence>
<organism evidence="7 8">
    <name type="scientific">Flavipsychrobacter stenotrophus</name>
    <dbReference type="NCBI Taxonomy" id="2077091"/>
    <lineage>
        <taxon>Bacteria</taxon>
        <taxon>Pseudomonadati</taxon>
        <taxon>Bacteroidota</taxon>
        <taxon>Chitinophagia</taxon>
        <taxon>Chitinophagales</taxon>
        <taxon>Chitinophagaceae</taxon>
        <taxon>Flavipsychrobacter</taxon>
    </lineage>
</organism>
<protein>
    <submittedName>
        <fullName evidence="7">Cytochrome C</fullName>
    </submittedName>
</protein>
<dbReference type="SUPFAM" id="SSF46626">
    <property type="entry name" value="Cytochrome c"/>
    <property type="match status" value="1"/>
</dbReference>
<evidence type="ECO:0000259" key="6">
    <source>
        <dbReference type="PROSITE" id="PS51007"/>
    </source>
</evidence>
<dbReference type="InterPro" id="IPR036280">
    <property type="entry name" value="Multihaem_cyt_sf"/>
</dbReference>
<keyword evidence="2 4" id="KW-0479">Metal-binding</keyword>
<dbReference type="CDD" id="cd08168">
    <property type="entry name" value="Cytochrom_C3"/>
    <property type="match status" value="1"/>
</dbReference>
<keyword evidence="3 4" id="KW-0408">Iron</keyword>
<proteinExistence type="predicted"/>
<dbReference type="Gene3D" id="3.90.10.10">
    <property type="entry name" value="Cytochrome C3"/>
    <property type="match status" value="2"/>
</dbReference>
<dbReference type="GO" id="GO:0046872">
    <property type="term" value="F:metal ion binding"/>
    <property type="evidence" value="ECO:0007669"/>
    <property type="project" value="UniProtKB-KW"/>
</dbReference>
<dbReference type="PANTHER" id="PTHR39425:SF1">
    <property type="entry name" value="CYTOCHROME C7-LIKE DOMAIN-CONTAINING PROTEIN"/>
    <property type="match status" value="1"/>
</dbReference>
<evidence type="ECO:0000256" key="1">
    <source>
        <dbReference type="ARBA" id="ARBA00022617"/>
    </source>
</evidence>
<dbReference type="Pfam" id="PF00034">
    <property type="entry name" value="Cytochrom_C"/>
    <property type="match status" value="1"/>
</dbReference>
<keyword evidence="1 4" id="KW-0349">Heme</keyword>
<dbReference type="GO" id="GO:0009055">
    <property type="term" value="F:electron transfer activity"/>
    <property type="evidence" value="ECO:0007669"/>
    <property type="project" value="InterPro"/>
</dbReference>
<evidence type="ECO:0000256" key="2">
    <source>
        <dbReference type="ARBA" id="ARBA00022723"/>
    </source>
</evidence>
<evidence type="ECO:0000256" key="4">
    <source>
        <dbReference type="PROSITE-ProRule" id="PRU00433"/>
    </source>
</evidence>
<dbReference type="AlphaFoldDB" id="A0A2S7SWH0"/>
<keyword evidence="5" id="KW-0812">Transmembrane</keyword>
<keyword evidence="8" id="KW-1185">Reference proteome</keyword>
<dbReference type="InterPro" id="IPR036909">
    <property type="entry name" value="Cyt_c-like_dom_sf"/>
</dbReference>
<dbReference type="InterPro" id="IPR009056">
    <property type="entry name" value="Cyt_c-like_dom"/>
</dbReference>
<sequence length="453" mass="50416">MCFKFQHCVVVLPSLQYKGKLIFKFIHVPESILQLFRISSRTALAVIYALILFSNTATAAPDGKALFQSNCASCHNPLKDATGPALKGINATFPSKEWGYNWVHNSAAVIASGDKMAVEMYNKFNKAAMTAFPQLKNEEIDAIFAYVNSVTPSAAPTAGGTGAQSEGSADSNGYLYVIITLSLLVLVVILWKANQALSRAANDKEGIINEKEVPLYRNKVVIAMVAIVAFIMAGYWLVNGAINEGRQQNYRPIQPIFYSHKVHAGINQINCLYCHAGAEKSRQGMIPSSNVCMNCHKQINEYTGEKDMPLKTAEGKVINGTEEIKKLYEYAGWDPVAKKYKLNADGSIAATPIKWVKIHNLPDHVYFNHSQHVKVGQVQCQRCHGEITEMDEVYQFAPLSMGWCINCHRQTQVKFDNDYYSIFAKYREEIKSGKRTGVTVEELGGTECQKCHY</sequence>
<evidence type="ECO:0000313" key="8">
    <source>
        <dbReference type="Proteomes" id="UP000239872"/>
    </source>
</evidence>
<dbReference type="EMBL" id="PPSL01000003">
    <property type="protein sequence ID" value="PQJ10935.1"/>
    <property type="molecule type" value="Genomic_DNA"/>
</dbReference>
<gene>
    <name evidence="7" type="ORF">CJD36_013270</name>
</gene>
<dbReference type="Gene3D" id="1.10.760.10">
    <property type="entry name" value="Cytochrome c-like domain"/>
    <property type="match status" value="1"/>
</dbReference>
<accession>A0A2S7SWH0</accession>
<dbReference type="PANTHER" id="PTHR39425">
    <property type="entry name" value="LIPOPROTEIN CYTOCHROME C"/>
    <property type="match status" value="1"/>
</dbReference>
<feature type="transmembrane region" description="Helical" evidence="5">
    <location>
        <begin position="220"/>
        <end position="238"/>
    </location>
</feature>
<dbReference type="SUPFAM" id="SSF48695">
    <property type="entry name" value="Multiheme cytochromes"/>
    <property type="match status" value="1"/>
</dbReference>
<reference evidence="7 8" key="1">
    <citation type="submission" date="2018-01" db="EMBL/GenBank/DDBJ databases">
        <title>A novel member of the phylum Bacteroidetes isolated from glacier ice.</title>
        <authorList>
            <person name="Liu Q."/>
            <person name="Xin Y.-H."/>
        </authorList>
    </citation>
    <scope>NUCLEOTIDE SEQUENCE [LARGE SCALE GENOMIC DNA]</scope>
    <source>
        <strain evidence="7 8">RB1R16</strain>
    </source>
</reference>
<feature type="domain" description="Cytochrome c" evidence="6">
    <location>
        <begin position="58"/>
        <end position="151"/>
    </location>
</feature>
<comment type="caution">
    <text evidence="7">The sequence shown here is derived from an EMBL/GenBank/DDBJ whole genome shotgun (WGS) entry which is preliminary data.</text>
</comment>
<evidence type="ECO:0000256" key="5">
    <source>
        <dbReference type="SAM" id="Phobius"/>
    </source>
</evidence>
<feature type="transmembrane region" description="Helical" evidence="5">
    <location>
        <begin position="173"/>
        <end position="191"/>
    </location>
</feature>
<name>A0A2S7SWH0_9BACT</name>